<dbReference type="AlphaFoldDB" id="A0A4R3V5E8"/>
<dbReference type="GO" id="GO:0003700">
    <property type="term" value="F:DNA-binding transcription factor activity"/>
    <property type="evidence" value="ECO:0007669"/>
    <property type="project" value="InterPro"/>
</dbReference>
<gene>
    <name evidence="6" type="ORF">EV686_105238</name>
</gene>
<dbReference type="PANTHER" id="PTHR30537:SF26">
    <property type="entry name" value="GLYCINE CLEAVAGE SYSTEM TRANSCRIPTIONAL ACTIVATOR"/>
    <property type="match status" value="1"/>
</dbReference>
<dbReference type="PROSITE" id="PS50931">
    <property type="entry name" value="HTH_LYSR"/>
    <property type="match status" value="1"/>
</dbReference>
<keyword evidence="2" id="KW-0805">Transcription regulation</keyword>
<dbReference type="FunFam" id="1.10.10.10:FF:000001">
    <property type="entry name" value="LysR family transcriptional regulator"/>
    <property type="match status" value="1"/>
</dbReference>
<dbReference type="InterPro" id="IPR036390">
    <property type="entry name" value="WH_DNA-bd_sf"/>
</dbReference>
<dbReference type="EMBL" id="SMBX01000005">
    <property type="protein sequence ID" value="TCU98537.1"/>
    <property type="molecule type" value="Genomic_DNA"/>
</dbReference>
<dbReference type="SUPFAM" id="SSF46785">
    <property type="entry name" value="Winged helix' DNA-binding domain"/>
    <property type="match status" value="1"/>
</dbReference>
<dbReference type="Gene3D" id="1.10.10.10">
    <property type="entry name" value="Winged helix-like DNA-binding domain superfamily/Winged helix DNA-binding domain"/>
    <property type="match status" value="1"/>
</dbReference>
<dbReference type="InterPro" id="IPR005119">
    <property type="entry name" value="LysR_subst-bd"/>
</dbReference>
<dbReference type="Pfam" id="PF00126">
    <property type="entry name" value="HTH_1"/>
    <property type="match status" value="1"/>
</dbReference>
<dbReference type="SUPFAM" id="SSF53850">
    <property type="entry name" value="Periplasmic binding protein-like II"/>
    <property type="match status" value="1"/>
</dbReference>
<reference evidence="6 7" key="1">
    <citation type="submission" date="2019-03" db="EMBL/GenBank/DDBJ databases">
        <title>Genomic Encyclopedia of Type Strains, Phase IV (KMG-IV): sequencing the most valuable type-strain genomes for metagenomic binning, comparative biology and taxonomic classification.</title>
        <authorList>
            <person name="Goeker M."/>
        </authorList>
    </citation>
    <scope>NUCLEOTIDE SEQUENCE [LARGE SCALE GENOMIC DNA]</scope>
    <source>
        <strain evidence="6 7">DSM 100048</strain>
    </source>
</reference>
<dbReference type="InterPro" id="IPR000847">
    <property type="entry name" value="LysR_HTH_N"/>
</dbReference>
<evidence type="ECO:0000256" key="2">
    <source>
        <dbReference type="ARBA" id="ARBA00023015"/>
    </source>
</evidence>
<sequence length="284" mass="31488">MSLLLIFESAARHESYARAADELSLSQSAISRQVQTLETQLGIRLFSREGRSVRLTDAGRRYFDDLSDALGMIRSATLQAMSHQSGIGALRLAILPTFGAKWLLPRLNDFYAAYPGVTIHIHSRIGDIDFNAGDIDAAITVGFGEWPGLVAHRLHHESLVAVVRREAVRDGHAPTLEWMQEQPLLTVASNPQAWAQWFSHHRLDHRQMRIGPSFELTSHLILAVRAGIGVGLVPRMLVEDELLRGELAAAGETIASQRSYCLVYPPRNETLPSLAAFRGWLLGK</sequence>
<keyword evidence="3" id="KW-0238">DNA-binding</keyword>
<comment type="caution">
    <text evidence="6">The sequence shown here is derived from an EMBL/GenBank/DDBJ whole genome shotgun (WGS) entry which is preliminary data.</text>
</comment>
<dbReference type="InterPro" id="IPR036388">
    <property type="entry name" value="WH-like_DNA-bd_sf"/>
</dbReference>
<evidence type="ECO:0000256" key="1">
    <source>
        <dbReference type="ARBA" id="ARBA00009437"/>
    </source>
</evidence>
<evidence type="ECO:0000313" key="7">
    <source>
        <dbReference type="Proteomes" id="UP000294692"/>
    </source>
</evidence>
<dbReference type="Proteomes" id="UP000294692">
    <property type="component" value="Unassembled WGS sequence"/>
</dbReference>
<feature type="domain" description="HTH lysR-type" evidence="5">
    <location>
        <begin position="1"/>
        <end position="56"/>
    </location>
</feature>
<organism evidence="6 7">
    <name type="scientific">Paracandidimonas soli</name>
    <dbReference type="NCBI Taxonomy" id="1917182"/>
    <lineage>
        <taxon>Bacteria</taxon>
        <taxon>Pseudomonadati</taxon>
        <taxon>Pseudomonadota</taxon>
        <taxon>Betaproteobacteria</taxon>
        <taxon>Burkholderiales</taxon>
        <taxon>Alcaligenaceae</taxon>
        <taxon>Paracandidimonas</taxon>
    </lineage>
</organism>
<proteinExistence type="inferred from homology"/>
<dbReference type="InterPro" id="IPR058163">
    <property type="entry name" value="LysR-type_TF_proteobact-type"/>
</dbReference>
<keyword evidence="7" id="KW-1185">Reference proteome</keyword>
<evidence type="ECO:0000259" key="5">
    <source>
        <dbReference type="PROSITE" id="PS50931"/>
    </source>
</evidence>
<dbReference type="Pfam" id="PF03466">
    <property type="entry name" value="LysR_substrate"/>
    <property type="match status" value="1"/>
</dbReference>
<comment type="similarity">
    <text evidence="1">Belongs to the LysR transcriptional regulatory family.</text>
</comment>
<evidence type="ECO:0000256" key="3">
    <source>
        <dbReference type="ARBA" id="ARBA00023125"/>
    </source>
</evidence>
<dbReference type="GO" id="GO:0006351">
    <property type="term" value="P:DNA-templated transcription"/>
    <property type="evidence" value="ECO:0007669"/>
    <property type="project" value="TreeGrafter"/>
</dbReference>
<evidence type="ECO:0000256" key="4">
    <source>
        <dbReference type="ARBA" id="ARBA00023163"/>
    </source>
</evidence>
<accession>A0A4R3V5E8</accession>
<evidence type="ECO:0000313" key="6">
    <source>
        <dbReference type="EMBL" id="TCU98537.1"/>
    </source>
</evidence>
<dbReference type="Gene3D" id="3.40.190.10">
    <property type="entry name" value="Periplasmic binding protein-like II"/>
    <property type="match status" value="2"/>
</dbReference>
<name>A0A4R3V5E8_9BURK</name>
<dbReference type="PANTHER" id="PTHR30537">
    <property type="entry name" value="HTH-TYPE TRANSCRIPTIONAL REGULATOR"/>
    <property type="match status" value="1"/>
</dbReference>
<protein>
    <submittedName>
        <fullName evidence="6">LysR family transcriptional regulator</fullName>
    </submittedName>
</protein>
<dbReference type="GO" id="GO:0043565">
    <property type="term" value="F:sequence-specific DNA binding"/>
    <property type="evidence" value="ECO:0007669"/>
    <property type="project" value="TreeGrafter"/>
</dbReference>
<dbReference type="PRINTS" id="PR00039">
    <property type="entry name" value="HTHLYSR"/>
</dbReference>
<keyword evidence="4" id="KW-0804">Transcription</keyword>